<keyword evidence="1" id="KW-0378">Hydrolase</keyword>
<evidence type="ECO:0000256" key="2">
    <source>
        <dbReference type="ARBA" id="ARBA00023085"/>
    </source>
</evidence>
<keyword evidence="5" id="KW-1185">Reference proteome</keyword>
<dbReference type="SUPFAM" id="SSF51126">
    <property type="entry name" value="Pectin lyase-like"/>
    <property type="match status" value="2"/>
</dbReference>
<dbReference type="SMART" id="SM00710">
    <property type="entry name" value="PbH1"/>
    <property type="match status" value="9"/>
</dbReference>
<dbReference type="InterPro" id="IPR012334">
    <property type="entry name" value="Pectin_lyas_fold"/>
</dbReference>
<accession>A0ABT9IZ60</accession>
<organism evidence="4 5">
    <name type="scientific">Chengkuizengella axinellae</name>
    <dbReference type="NCBI Taxonomy" id="3064388"/>
    <lineage>
        <taxon>Bacteria</taxon>
        <taxon>Bacillati</taxon>
        <taxon>Bacillota</taxon>
        <taxon>Bacilli</taxon>
        <taxon>Bacillales</taxon>
        <taxon>Paenibacillaceae</taxon>
        <taxon>Chengkuizengella</taxon>
    </lineage>
</organism>
<dbReference type="RefSeq" id="WP_305991370.1">
    <property type="nucleotide sequence ID" value="NZ_JAVAMP010000002.1"/>
</dbReference>
<sequence length="693" mass="76162">MTVRNVPTAEFPTIQNALDVSQPYDTIRVGEGNFPESLNINVEGLRLIGAGKGKTMISGQNLGVSDGIIINNKLVTIENLTVQHFNGTGIFINSSNENIIHNVQGLNNKIGIDIDGFRNIIFGCDMNENAGEGVVSRRSTNFILLSKMIGNKSNGLLLEGSINFIYCCLAQQNRQNGFQIERSSCYIISSTAIKNGSNGFSNSSESLENIYTLNKSIENQENGFLIMNGIIGNEALLFDNVTKNNVLDGILVVNADVNAKTRIIRNHVLNNKRNGIRIEGNENVIDRNIVRNNEKVGICISGNETAVRSNCIRGNTPDIFVEELVTDCTFADNDCQTSIPGGLCARNDAIFVPGDFDTISEAIENIDTLSGFQINVSKGIFDEQVNIPVTKSRLRIVGSGMCKTVIEGANILDDGITINSRLNSIENLTVQNFGSDGVNILERFNIFEKVQSKNNLGDGFKISEDESFFNQCEAKRNKNNGFNGEDDHTLIRCKANHNIKNGYTFLCNNLFLFNEANHNNLNGFTFNDENNFIGNCALYNNASGFVTTLDDCLWYLNKAIGNALDGIEAIELTHIIWGNICNKNKRNGISLTGAGHRVIKNSCQMNKQNGIQASVSFDPEIETIIDHNCIENNLEAGIIIKDPAADFFGIRSNCLVENNPDIQNNSESTDNIVFDENKCNSSVPDGLCERSIH</sequence>
<dbReference type="Proteomes" id="UP001231941">
    <property type="component" value="Unassembled WGS sequence"/>
</dbReference>
<dbReference type="EMBL" id="JAVAMP010000002">
    <property type="protein sequence ID" value="MDP5274079.1"/>
    <property type="molecule type" value="Genomic_DNA"/>
</dbReference>
<keyword evidence="2" id="KW-0063">Aspartyl esterase</keyword>
<dbReference type="InterPro" id="IPR006626">
    <property type="entry name" value="PbH1"/>
</dbReference>
<evidence type="ECO:0000313" key="4">
    <source>
        <dbReference type="EMBL" id="MDP5274079.1"/>
    </source>
</evidence>
<reference evidence="4 5" key="1">
    <citation type="submission" date="2023-08" db="EMBL/GenBank/DDBJ databases">
        <authorList>
            <person name="Park J.-S."/>
        </authorList>
    </citation>
    <scope>NUCLEOTIDE SEQUENCE [LARGE SCALE GENOMIC DNA]</scope>
    <source>
        <strain evidence="4 5">2205SS18-9</strain>
    </source>
</reference>
<evidence type="ECO:0000259" key="3">
    <source>
        <dbReference type="Pfam" id="PF01095"/>
    </source>
</evidence>
<comment type="caution">
    <text evidence="4">The sequence shown here is derived from an EMBL/GenBank/DDBJ whole genome shotgun (WGS) entry which is preliminary data.</text>
</comment>
<proteinExistence type="predicted"/>
<gene>
    <name evidence="4" type="ORF">Q5Y73_08175</name>
</gene>
<protein>
    <submittedName>
        <fullName evidence="4">Pectinesterase family protein</fullName>
    </submittedName>
</protein>
<dbReference type="Gene3D" id="2.160.20.10">
    <property type="entry name" value="Single-stranded right-handed beta-helix, Pectin lyase-like"/>
    <property type="match status" value="3"/>
</dbReference>
<evidence type="ECO:0000256" key="1">
    <source>
        <dbReference type="ARBA" id="ARBA00022801"/>
    </source>
</evidence>
<feature type="domain" description="Pectinesterase catalytic" evidence="3">
    <location>
        <begin position="354"/>
        <end position="420"/>
    </location>
</feature>
<name>A0ABT9IZ60_9BACL</name>
<dbReference type="InterPro" id="IPR000070">
    <property type="entry name" value="Pectinesterase_cat"/>
</dbReference>
<evidence type="ECO:0000313" key="5">
    <source>
        <dbReference type="Proteomes" id="UP001231941"/>
    </source>
</evidence>
<dbReference type="Pfam" id="PF01095">
    <property type="entry name" value="Pectinesterase"/>
    <property type="match status" value="1"/>
</dbReference>
<dbReference type="InterPro" id="IPR011050">
    <property type="entry name" value="Pectin_lyase_fold/virulence"/>
</dbReference>